<evidence type="ECO:0000256" key="1">
    <source>
        <dbReference type="ARBA" id="ARBA00008779"/>
    </source>
</evidence>
<reference evidence="6 7" key="1">
    <citation type="submission" date="2023-10" db="EMBL/GenBank/DDBJ databases">
        <title>Virgibacillus halophilus 5B73C genome.</title>
        <authorList>
            <person name="Miliotis G."/>
            <person name="Sengupta P."/>
            <person name="Hameed A."/>
            <person name="Chuvochina M."/>
            <person name="Mcdonagh F."/>
            <person name="Simpson A.C."/>
            <person name="Singh N.K."/>
            <person name="Rekha P.D."/>
            <person name="Raman K."/>
            <person name="Hugenholtz P."/>
            <person name="Venkateswaran K."/>
        </authorList>
    </citation>
    <scope>NUCLEOTIDE SEQUENCE [LARGE SCALE GENOMIC DNA]</scope>
    <source>
        <strain evidence="6 7">5B73C</strain>
    </source>
</reference>
<keyword evidence="7" id="KW-1185">Reference proteome</keyword>
<gene>
    <name evidence="6" type="ORF">RWE15_03475</name>
</gene>
<proteinExistence type="inferred from homology"/>
<organism evidence="6 7">
    <name type="scientific">Tigheibacillus halophilus</name>
    <dbReference type="NCBI Taxonomy" id="361280"/>
    <lineage>
        <taxon>Bacteria</taxon>
        <taxon>Bacillati</taxon>
        <taxon>Bacillota</taxon>
        <taxon>Bacilli</taxon>
        <taxon>Bacillales</taxon>
        <taxon>Bacillaceae</taxon>
        <taxon>Tigheibacillus</taxon>
    </lineage>
</organism>
<sequence length="482" mass="54560">MRTKQPNIIYILADDMGYGDLSCLNEASKINTVNLDGVAKEGMAFTDAHASSAVCTPSRYSILTGRYNWRSSLKRGVLGGYSEPLIEDGRLTVASMLKTKDYRTACVGKWHLGLDWRAKSQDPTDVDYSKPIADGPLQHGFDYFYGISASLDMPPYVYIENDQVTQIPASTSKSREGKGWWREGPIAPDFKHEEVLPRLNDKVLDTIELWKDDPFFLYYALPAPHTPILPLEQYRGKTGLNEYGDFVYMCDDLIGDIMNKLIELGLYENTILVFTSDNGCSPEADFGELSYLGHHPSYHFRGHKADIYEGGHRVPLLIRWPEYIKPNMLTEEPVCLVDLMATLADIVDFQLPDDAGEDSISNLPLWSGQKLDRSLREATVHHSIDGSFSIRQGKWKLELCPGSGGWSYPKPGEESSFMPPFQLYDLHSDIGEKVNVALDYPDKVEHLRELLREYVLNGRSTPGKKQKNTGAPYWEELHWMQE</sequence>
<feature type="domain" description="Sulfatase N-terminal" evidence="5">
    <location>
        <begin position="6"/>
        <end position="347"/>
    </location>
</feature>
<evidence type="ECO:0000313" key="7">
    <source>
        <dbReference type="Proteomes" id="UP001281447"/>
    </source>
</evidence>
<evidence type="ECO:0000256" key="2">
    <source>
        <dbReference type="ARBA" id="ARBA00022723"/>
    </source>
</evidence>
<dbReference type="Gene3D" id="3.40.720.10">
    <property type="entry name" value="Alkaline Phosphatase, subunit A"/>
    <property type="match status" value="1"/>
</dbReference>
<comment type="similarity">
    <text evidence="1">Belongs to the sulfatase family.</text>
</comment>
<dbReference type="SUPFAM" id="SSF53649">
    <property type="entry name" value="Alkaline phosphatase-like"/>
    <property type="match status" value="1"/>
</dbReference>
<accession>A0ABU5C4B5</accession>
<keyword evidence="3" id="KW-0378">Hydrolase</keyword>
<dbReference type="InterPro" id="IPR050738">
    <property type="entry name" value="Sulfatase"/>
</dbReference>
<dbReference type="CDD" id="cd16143">
    <property type="entry name" value="ARS_like"/>
    <property type="match status" value="1"/>
</dbReference>
<dbReference type="PROSITE" id="PS00523">
    <property type="entry name" value="SULFATASE_1"/>
    <property type="match status" value="1"/>
</dbReference>
<name>A0ABU5C4B5_9BACI</name>
<dbReference type="RefSeq" id="WP_390357526.1">
    <property type="nucleotide sequence ID" value="NZ_JBHUIZ010000015.1"/>
</dbReference>
<evidence type="ECO:0000313" key="6">
    <source>
        <dbReference type="EMBL" id="MDY0393673.1"/>
    </source>
</evidence>
<dbReference type="InterPro" id="IPR017850">
    <property type="entry name" value="Alkaline_phosphatase_core_sf"/>
</dbReference>
<keyword evidence="4" id="KW-0106">Calcium</keyword>
<dbReference type="InterPro" id="IPR024607">
    <property type="entry name" value="Sulfatase_CS"/>
</dbReference>
<dbReference type="PANTHER" id="PTHR42693">
    <property type="entry name" value="ARYLSULFATASE FAMILY MEMBER"/>
    <property type="match status" value="1"/>
</dbReference>
<dbReference type="Proteomes" id="UP001281447">
    <property type="component" value="Unassembled WGS sequence"/>
</dbReference>
<keyword evidence="2" id="KW-0479">Metal-binding</keyword>
<dbReference type="PANTHER" id="PTHR42693:SF53">
    <property type="entry name" value="ENDO-4-O-SULFATASE"/>
    <property type="match status" value="1"/>
</dbReference>
<dbReference type="EMBL" id="JAWDIP010000003">
    <property type="protein sequence ID" value="MDY0393673.1"/>
    <property type="molecule type" value="Genomic_DNA"/>
</dbReference>
<evidence type="ECO:0000256" key="3">
    <source>
        <dbReference type="ARBA" id="ARBA00022801"/>
    </source>
</evidence>
<dbReference type="Gene3D" id="3.30.1120.10">
    <property type="match status" value="1"/>
</dbReference>
<evidence type="ECO:0000256" key="4">
    <source>
        <dbReference type="ARBA" id="ARBA00022837"/>
    </source>
</evidence>
<protein>
    <submittedName>
        <fullName evidence="6">Arylsulfatase</fullName>
    </submittedName>
</protein>
<evidence type="ECO:0000259" key="5">
    <source>
        <dbReference type="Pfam" id="PF00884"/>
    </source>
</evidence>
<comment type="caution">
    <text evidence="6">The sequence shown here is derived from an EMBL/GenBank/DDBJ whole genome shotgun (WGS) entry which is preliminary data.</text>
</comment>
<dbReference type="InterPro" id="IPR000917">
    <property type="entry name" value="Sulfatase_N"/>
</dbReference>
<dbReference type="Pfam" id="PF00884">
    <property type="entry name" value="Sulfatase"/>
    <property type="match status" value="1"/>
</dbReference>